<name>A0A0F9S430_9ZZZZ</name>
<dbReference type="InterPro" id="IPR006626">
    <property type="entry name" value="PbH1"/>
</dbReference>
<feature type="domain" description="Right handed beta helix" evidence="1">
    <location>
        <begin position="136"/>
        <end position="292"/>
    </location>
</feature>
<dbReference type="SMART" id="SM00710">
    <property type="entry name" value="PbH1"/>
    <property type="match status" value="5"/>
</dbReference>
<gene>
    <name evidence="2" type="ORF">LCGC14_0500540</name>
</gene>
<dbReference type="Gene3D" id="2.160.20.10">
    <property type="entry name" value="Single-stranded right-handed beta-helix, Pectin lyase-like"/>
    <property type="match status" value="1"/>
</dbReference>
<dbReference type="InterPro" id="IPR012334">
    <property type="entry name" value="Pectin_lyas_fold"/>
</dbReference>
<dbReference type="SUPFAM" id="SSF51126">
    <property type="entry name" value="Pectin lyase-like"/>
    <property type="match status" value="1"/>
</dbReference>
<organism evidence="2">
    <name type="scientific">marine sediment metagenome</name>
    <dbReference type="NCBI Taxonomy" id="412755"/>
    <lineage>
        <taxon>unclassified sequences</taxon>
        <taxon>metagenomes</taxon>
        <taxon>ecological metagenomes</taxon>
    </lineage>
</organism>
<protein>
    <recommendedName>
        <fullName evidence="1">Right handed beta helix domain-containing protein</fullName>
    </recommendedName>
</protein>
<sequence length="331" mass="34256">MPATRGRSIWPVTRTPTITPPQFGVSGTGRATGLRNSAEAQVFYVNPNFPGAVDNRDGTEPTAPFATVAAALAACQDFRGDIIVVAPNDAWQYGPLTTTQNTAILESVTVTVHGVSIIGTASSSSIGVSWGPAADDGTCITVHASDVLIEGFVFSGQIGALTGADGIFVEWDGVTLWGDTCTIQHCTFDDAIDTAIQFEFSWHSNVIDCYFDQCDDYGVFVDTAGSGAANLQILDCTFLNVGTGAMTLEDTDLSVVQGCKVYNGAAQGGGAATDEGIITTGGSENQILDNYFSCLLPGPGAGDLDDLCTGAASDAWISNHCLDGLVVATPA</sequence>
<evidence type="ECO:0000313" key="2">
    <source>
        <dbReference type="EMBL" id="KKN63605.1"/>
    </source>
</evidence>
<dbReference type="AlphaFoldDB" id="A0A0F9S430"/>
<accession>A0A0F9S430</accession>
<reference evidence="2" key="1">
    <citation type="journal article" date="2015" name="Nature">
        <title>Complex archaea that bridge the gap between prokaryotes and eukaryotes.</title>
        <authorList>
            <person name="Spang A."/>
            <person name="Saw J.H."/>
            <person name="Jorgensen S.L."/>
            <person name="Zaremba-Niedzwiedzka K."/>
            <person name="Martijn J."/>
            <person name="Lind A.E."/>
            <person name="van Eijk R."/>
            <person name="Schleper C."/>
            <person name="Guy L."/>
            <person name="Ettema T.J."/>
        </authorList>
    </citation>
    <scope>NUCLEOTIDE SEQUENCE</scope>
</reference>
<dbReference type="InterPro" id="IPR011050">
    <property type="entry name" value="Pectin_lyase_fold/virulence"/>
</dbReference>
<comment type="caution">
    <text evidence="2">The sequence shown here is derived from an EMBL/GenBank/DDBJ whole genome shotgun (WGS) entry which is preliminary data.</text>
</comment>
<dbReference type="InterPro" id="IPR039448">
    <property type="entry name" value="Beta_helix"/>
</dbReference>
<proteinExistence type="predicted"/>
<dbReference type="Pfam" id="PF13229">
    <property type="entry name" value="Beta_helix"/>
    <property type="match status" value="1"/>
</dbReference>
<evidence type="ECO:0000259" key="1">
    <source>
        <dbReference type="Pfam" id="PF13229"/>
    </source>
</evidence>
<dbReference type="EMBL" id="LAZR01000585">
    <property type="protein sequence ID" value="KKN63605.1"/>
    <property type="molecule type" value="Genomic_DNA"/>
</dbReference>